<evidence type="ECO:0000256" key="8">
    <source>
        <dbReference type="SAM" id="MobiDB-lite"/>
    </source>
</evidence>
<feature type="region of interest" description="Disordered" evidence="8">
    <location>
        <begin position="114"/>
        <end position="173"/>
    </location>
</feature>
<dbReference type="PANTHER" id="PTHR21349:SF0">
    <property type="entry name" value="LARGE RIBOSOMAL SUBUNIT PROTEIN BL21M"/>
    <property type="match status" value="1"/>
</dbReference>
<dbReference type="GO" id="GO:0003735">
    <property type="term" value="F:structural constituent of ribosome"/>
    <property type="evidence" value="ECO:0007669"/>
    <property type="project" value="InterPro"/>
</dbReference>
<dbReference type="GO" id="GO:0006412">
    <property type="term" value="P:translation"/>
    <property type="evidence" value="ECO:0007669"/>
    <property type="project" value="UniProtKB-UniRule"/>
</dbReference>
<dbReference type="PROSITE" id="PS01169">
    <property type="entry name" value="RIBOSOMAL_L21"/>
    <property type="match status" value="1"/>
</dbReference>
<organism evidence="9 10">
    <name type="scientific">Candidatus Desulfolinea nitratireducens</name>
    <dbReference type="NCBI Taxonomy" id="2841698"/>
    <lineage>
        <taxon>Bacteria</taxon>
        <taxon>Bacillati</taxon>
        <taxon>Chloroflexota</taxon>
        <taxon>Anaerolineae</taxon>
        <taxon>Anaerolineales</taxon>
        <taxon>Anaerolineales incertae sedis</taxon>
        <taxon>Candidatus Desulfolinea</taxon>
    </lineage>
</organism>
<evidence type="ECO:0000313" key="9">
    <source>
        <dbReference type="EMBL" id="MBC8336364.1"/>
    </source>
</evidence>
<evidence type="ECO:0000256" key="1">
    <source>
        <dbReference type="ARBA" id="ARBA00008563"/>
    </source>
</evidence>
<keyword evidence="2 6" id="KW-0699">rRNA-binding</keyword>
<proteinExistence type="inferred from homology"/>
<evidence type="ECO:0000256" key="5">
    <source>
        <dbReference type="ARBA" id="ARBA00023274"/>
    </source>
</evidence>
<accession>A0A8J6NQ06</accession>
<keyword evidence="5 6" id="KW-0687">Ribonucleoprotein</keyword>
<dbReference type="InterPro" id="IPR018258">
    <property type="entry name" value="Ribosomal_bL21_CS"/>
</dbReference>
<dbReference type="GO" id="GO:0005840">
    <property type="term" value="C:ribosome"/>
    <property type="evidence" value="ECO:0007669"/>
    <property type="project" value="UniProtKB-KW"/>
</dbReference>
<comment type="similarity">
    <text evidence="1 6 7">Belongs to the bacterial ribosomal protein bL21 family.</text>
</comment>
<keyword evidence="4 6" id="KW-0689">Ribosomal protein</keyword>
<protein>
    <recommendedName>
        <fullName evidence="6">Large ribosomal subunit protein bL21</fullName>
    </recommendedName>
</protein>
<dbReference type="GO" id="GO:1990904">
    <property type="term" value="C:ribonucleoprotein complex"/>
    <property type="evidence" value="ECO:0007669"/>
    <property type="project" value="UniProtKB-KW"/>
</dbReference>
<evidence type="ECO:0000256" key="2">
    <source>
        <dbReference type="ARBA" id="ARBA00022730"/>
    </source>
</evidence>
<dbReference type="Proteomes" id="UP000614469">
    <property type="component" value="Unassembled WGS sequence"/>
</dbReference>
<evidence type="ECO:0000256" key="7">
    <source>
        <dbReference type="RuleBase" id="RU000562"/>
    </source>
</evidence>
<gene>
    <name evidence="6 9" type="primary">rplU</name>
    <name evidence="9" type="ORF">H8E29_13955</name>
</gene>
<name>A0A8J6NQ06_9CHLR</name>
<comment type="subunit">
    <text evidence="6">Part of the 50S ribosomal subunit. Contacts protein L20.</text>
</comment>
<feature type="compositionally biased region" description="Basic residues" evidence="8">
    <location>
        <begin position="146"/>
        <end position="173"/>
    </location>
</feature>
<dbReference type="NCBIfam" id="TIGR00061">
    <property type="entry name" value="L21"/>
    <property type="match status" value="1"/>
</dbReference>
<reference evidence="9 10" key="1">
    <citation type="submission" date="2020-08" db="EMBL/GenBank/DDBJ databases">
        <title>Bridging the membrane lipid divide: bacteria of the FCB group superphylum have the potential to synthesize archaeal ether lipids.</title>
        <authorList>
            <person name="Villanueva L."/>
            <person name="Von Meijenfeldt F.A.B."/>
            <person name="Westbye A.B."/>
            <person name="Yadav S."/>
            <person name="Hopmans E.C."/>
            <person name="Dutilh B.E."/>
            <person name="Sinninghe Damste J.S."/>
        </authorList>
    </citation>
    <scope>NUCLEOTIDE SEQUENCE [LARGE SCALE GENOMIC DNA]</scope>
    <source>
        <strain evidence="9">NIOZ-UU36</strain>
    </source>
</reference>
<sequence>MKYAIVENGGKQYKAVEGETIEVDRLPDEVGDKIELDRVLMVVDDEKFTVGTPEVGGVKVSATVAAHFKGKKVIVFKYHPKKRYRLKKGHRQQYTRLEINAIGKAAVIKAAKAEATPVKEEKVEPKTAEPVAVKKPAAKESAAKKPAAKKPAAKKPAAKKPAAKKPAKTAKKN</sequence>
<dbReference type="PANTHER" id="PTHR21349">
    <property type="entry name" value="50S RIBOSOMAL PROTEIN L21"/>
    <property type="match status" value="1"/>
</dbReference>
<dbReference type="InterPro" id="IPR028909">
    <property type="entry name" value="bL21-like"/>
</dbReference>
<evidence type="ECO:0000313" key="10">
    <source>
        <dbReference type="Proteomes" id="UP000614469"/>
    </source>
</evidence>
<dbReference type="AlphaFoldDB" id="A0A8J6NQ06"/>
<evidence type="ECO:0000256" key="6">
    <source>
        <dbReference type="HAMAP-Rule" id="MF_01363"/>
    </source>
</evidence>
<dbReference type="SUPFAM" id="SSF141091">
    <property type="entry name" value="L21p-like"/>
    <property type="match status" value="1"/>
</dbReference>
<dbReference type="InterPro" id="IPR001787">
    <property type="entry name" value="Ribosomal_bL21"/>
</dbReference>
<dbReference type="GO" id="GO:0019843">
    <property type="term" value="F:rRNA binding"/>
    <property type="evidence" value="ECO:0007669"/>
    <property type="project" value="UniProtKB-UniRule"/>
</dbReference>
<dbReference type="GO" id="GO:0005737">
    <property type="term" value="C:cytoplasm"/>
    <property type="evidence" value="ECO:0007669"/>
    <property type="project" value="UniProtKB-ARBA"/>
</dbReference>
<evidence type="ECO:0000256" key="4">
    <source>
        <dbReference type="ARBA" id="ARBA00022980"/>
    </source>
</evidence>
<dbReference type="HAMAP" id="MF_01363">
    <property type="entry name" value="Ribosomal_bL21"/>
    <property type="match status" value="1"/>
</dbReference>
<keyword evidence="3 6" id="KW-0694">RNA-binding</keyword>
<dbReference type="Pfam" id="PF00829">
    <property type="entry name" value="Ribosomal_L21p"/>
    <property type="match status" value="1"/>
</dbReference>
<dbReference type="InterPro" id="IPR036164">
    <property type="entry name" value="bL21-like_sf"/>
</dbReference>
<evidence type="ECO:0000256" key="3">
    <source>
        <dbReference type="ARBA" id="ARBA00022884"/>
    </source>
</evidence>
<comment type="function">
    <text evidence="6 7">This protein binds to 23S rRNA in the presence of protein L20.</text>
</comment>
<dbReference type="EMBL" id="JACNJN010000157">
    <property type="protein sequence ID" value="MBC8336364.1"/>
    <property type="molecule type" value="Genomic_DNA"/>
</dbReference>
<feature type="compositionally biased region" description="Basic and acidic residues" evidence="8">
    <location>
        <begin position="117"/>
        <end position="127"/>
    </location>
</feature>
<comment type="caution">
    <text evidence="9">The sequence shown here is derived from an EMBL/GenBank/DDBJ whole genome shotgun (WGS) entry which is preliminary data.</text>
</comment>